<evidence type="ECO:0000256" key="2">
    <source>
        <dbReference type="SAM" id="Phobius"/>
    </source>
</evidence>
<feature type="transmembrane region" description="Helical" evidence="2">
    <location>
        <begin position="76"/>
        <end position="99"/>
    </location>
</feature>
<feature type="compositionally biased region" description="Polar residues" evidence="1">
    <location>
        <begin position="156"/>
        <end position="184"/>
    </location>
</feature>
<dbReference type="AlphaFoldDB" id="A0A8D1I1B0"/>
<dbReference type="PANTHER" id="PTHR13906:SF7">
    <property type="entry name" value="LYSOPHOSPHOLIPID ACYLTRANSFERASE 2"/>
    <property type="match status" value="1"/>
</dbReference>
<dbReference type="Ensembl" id="ENSSSCT00045039462.1">
    <property type="protein sequence ID" value="ENSSSCP00045027464.1"/>
    <property type="gene ID" value="ENSSSCG00045023110.1"/>
</dbReference>
<evidence type="ECO:0000313" key="3">
    <source>
        <dbReference type="Ensembl" id="ENSSSCP00045027464.1"/>
    </source>
</evidence>
<evidence type="ECO:0000256" key="1">
    <source>
        <dbReference type="SAM" id="MobiDB-lite"/>
    </source>
</evidence>
<name>A0A8D1I1B0_PIG</name>
<evidence type="ECO:0008006" key="5">
    <source>
        <dbReference type="Google" id="ProtNLM"/>
    </source>
</evidence>
<reference evidence="3" key="1">
    <citation type="submission" date="2025-08" db="UniProtKB">
        <authorList>
            <consortium name="Ensembl"/>
        </authorList>
    </citation>
    <scope>IDENTIFICATION</scope>
</reference>
<keyword evidence="2" id="KW-0472">Membrane</keyword>
<dbReference type="InterPro" id="IPR049941">
    <property type="entry name" value="LPLAT_7/PORCN-like"/>
</dbReference>
<keyword evidence="2" id="KW-1133">Transmembrane helix</keyword>
<feature type="transmembrane region" description="Helical" evidence="2">
    <location>
        <begin position="34"/>
        <end position="55"/>
    </location>
</feature>
<organism evidence="3 4">
    <name type="scientific">Sus scrofa</name>
    <name type="common">Pig</name>
    <dbReference type="NCBI Taxonomy" id="9823"/>
    <lineage>
        <taxon>Eukaryota</taxon>
        <taxon>Metazoa</taxon>
        <taxon>Chordata</taxon>
        <taxon>Craniata</taxon>
        <taxon>Vertebrata</taxon>
        <taxon>Euteleostomi</taxon>
        <taxon>Mammalia</taxon>
        <taxon>Eutheria</taxon>
        <taxon>Laurasiatheria</taxon>
        <taxon>Artiodactyla</taxon>
        <taxon>Suina</taxon>
        <taxon>Suidae</taxon>
        <taxon>Sus</taxon>
    </lineage>
</organism>
<accession>A0A8D1I1B0</accession>
<feature type="transmembrane region" description="Helical" evidence="2">
    <location>
        <begin position="111"/>
        <end position="129"/>
    </location>
</feature>
<sequence>FVHVLCFSQPAFPTELVPLQRPTRNIRESHAFRILEALDVVSVIFKAVLEINIFVSLFQVRNNFRHYFLQPPQLKLLYDIVTWIVTQIAISYTVVPFVLLSIKPSFMFYSSWYYSLHSLGILVLLLLPVKKTPRGKNTHENAQLSRSKKLDEGENSLGQNSFSTTNSVCSQSQEVASRHSSLKH</sequence>
<feature type="region of interest" description="Disordered" evidence="1">
    <location>
        <begin position="134"/>
        <end position="184"/>
    </location>
</feature>
<proteinExistence type="predicted"/>
<keyword evidence="2" id="KW-0812">Transmembrane</keyword>
<protein>
    <recommendedName>
        <fullName evidence="5">Membrane bound O-acyltransferase domain containing 2</fullName>
    </recommendedName>
</protein>
<dbReference type="Proteomes" id="UP000694728">
    <property type="component" value="Unplaced"/>
</dbReference>
<dbReference type="PANTHER" id="PTHR13906">
    <property type="entry name" value="PORCUPINE"/>
    <property type="match status" value="1"/>
</dbReference>
<evidence type="ECO:0000313" key="4">
    <source>
        <dbReference type="Proteomes" id="UP000694728"/>
    </source>
</evidence>